<name>A0A1T5IRA2_9BACT</name>
<dbReference type="AlphaFoldDB" id="A0A1T5IRA2"/>
<keyword evidence="2" id="KW-1185">Reference proteome</keyword>
<evidence type="ECO:0000313" key="2">
    <source>
        <dbReference type="Proteomes" id="UP000190961"/>
    </source>
</evidence>
<sequence length="114" mass="12831">MTLHCGSRLGILSYIYQQRHDIAYTIGLISEIPIALCSSDYDFNEGLPVVHQDTSDQSIPPFFSNAHEILLFVQQHDFALNIERNAIADTSNIYVKNRKYTAPLPAIFHPPSLA</sequence>
<evidence type="ECO:0000313" key="1">
    <source>
        <dbReference type="EMBL" id="SKC41666.1"/>
    </source>
</evidence>
<organism evidence="1 2">
    <name type="scientific">Ohtaekwangia koreensis</name>
    <dbReference type="NCBI Taxonomy" id="688867"/>
    <lineage>
        <taxon>Bacteria</taxon>
        <taxon>Pseudomonadati</taxon>
        <taxon>Bacteroidota</taxon>
        <taxon>Cytophagia</taxon>
        <taxon>Cytophagales</taxon>
        <taxon>Fulvivirgaceae</taxon>
        <taxon>Ohtaekwangia</taxon>
    </lineage>
</organism>
<reference evidence="1 2" key="1">
    <citation type="submission" date="2017-02" db="EMBL/GenBank/DDBJ databases">
        <authorList>
            <person name="Peterson S.W."/>
        </authorList>
    </citation>
    <scope>NUCLEOTIDE SEQUENCE [LARGE SCALE GENOMIC DNA]</scope>
    <source>
        <strain evidence="1 2">DSM 25262</strain>
    </source>
</reference>
<dbReference type="RefSeq" id="WP_079684945.1">
    <property type="nucleotide sequence ID" value="NZ_FUZU01000001.1"/>
</dbReference>
<accession>A0A1T5IRA2</accession>
<dbReference type="EMBL" id="FUZU01000001">
    <property type="protein sequence ID" value="SKC41666.1"/>
    <property type="molecule type" value="Genomic_DNA"/>
</dbReference>
<dbReference type="Proteomes" id="UP000190961">
    <property type="component" value="Unassembled WGS sequence"/>
</dbReference>
<proteinExistence type="predicted"/>
<protein>
    <submittedName>
        <fullName evidence="1">Uncharacterized protein</fullName>
    </submittedName>
</protein>
<dbReference type="STRING" id="688867.SAMN05660236_0305"/>
<gene>
    <name evidence="1" type="ORF">SAMN05660236_0305</name>
</gene>
<dbReference type="OrthoDB" id="982566at2"/>